<sequence length="281" mass="31054">MSGKLLVASHLSALFPSPHPITIFSTQKEFVKLLARNDSTPPQHASYSMLFHTPETGTILLRVSHGGLMLELLSLSTELPPLRFDFPAQILPSPSIVMWGSEELHVLAVTVVGSLYRIVLPVRADAPLWQSESDPNRRWYREYVIQHPRPDLKGVVQVQGPYCVALSMPNGSLLRLDAEQLGDDYDDDVWKETVFDHHSFLQSITSLLPTLHSGPPGASEIISMASHPQPTDIGNIWTLSRDRCLRLWTARGGEIGKVSSLDAVKSNEVRGGLSPLGSIRK</sequence>
<keyword evidence="3" id="KW-1185">Reference proteome</keyword>
<dbReference type="InterPro" id="IPR059141">
    <property type="entry name" value="Beta-prop_Nup120_160"/>
</dbReference>
<organism evidence="2 3">
    <name type="scientific">Grifola frondosa</name>
    <name type="common">Maitake</name>
    <name type="synonym">Polyporus frondosus</name>
    <dbReference type="NCBI Taxonomy" id="5627"/>
    <lineage>
        <taxon>Eukaryota</taxon>
        <taxon>Fungi</taxon>
        <taxon>Dikarya</taxon>
        <taxon>Basidiomycota</taxon>
        <taxon>Agaricomycotina</taxon>
        <taxon>Agaricomycetes</taxon>
        <taxon>Polyporales</taxon>
        <taxon>Grifolaceae</taxon>
        <taxon>Grifola</taxon>
    </lineage>
</organism>
<evidence type="ECO:0000313" key="2">
    <source>
        <dbReference type="EMBL" id="OBZ71769.1"/>
    </source>
</evidence>
<dbReference type="AlphaFoldDB" id="A0A1C7M5X3"/>
<gene>
    <name evidence="2" type="ORF">A0H81_08208</name>
</gene>
<dbReference type="Proteomes" id="UP000092993">
    <property type="component" value="Unassembled WGS sequence"/>
</dbReference>
<evidence type="ECO:0000259" key="1">
    <source>
        <dbReference type="Pfam" id="PF11715"/>
    </source>
</evidence>
<protein>
    <recommendedName>
        <fullName evidence="1">Nucleoporin Nup120/160 beta-propeller domain-containing protein</fullName>
    </recommendedName>
</protein>
<comment type="caution">
    <text evidence="2">The sequence shown here is derived from an EMBL/GenBank/DDBJ whole genome shotgun (WGS) entry which is preliminary data.</text>
</comment>
<dbReference type="EMBL" id="LUGG01000010">
    <property type="protein sequence ID" value="OBZ71769.1"/>
    <property type="molecule type" value="Genomic_DNA"/>
</dbReference>
<reference evidence="2 3" key="1">
    <citation type="submission" date="2016-03" db="EMBL/GenBank/DDBJ databases">
        <title>Whole genome sequencing of Grifola frondosa 9006-11.</title>
        <authorList>
            <person name="Min B."/>
            <person name="Park H."/>
            <person name="Kim J.-G."/>
            <person name="Cho H."/>
            <person name="Oh Y.-L."/>
            <person name="Kong W.-S."/>
            <person name="Choi I.-G."/>
        </authorList>
    </citation>
    <scope>NUCLEOTIDE SEQUENCE [LARGE SCALE GENOMIC DNA]</scope>
    <source>
        <strain evidence="2 3">9006-11</strain>
    </source>
</reference>
<proteinExistence type="predicted"/>
<dbReference type="Pfam" id="PF11715">
    <property type="entry name" value="Beta-prop_Nup120_160"/>
    <property type="match status" value="1"/>
</dbReference>
<dbReference type="OrthoDB" id="3262189at2759"/>
<evidence type="ECO:0000313" key="3">
    <source>
        <dbReference type="Proteomes" id="UP000092993"/>
    </source>
</evidence>
<feature type="domain" description="Nucleoporin Nup120/160 beta-propeller" evidence="1">
    <location>
        <begin position="59"/>
        <end position="262"/>
    </location>
</feature>
<accession>A0A1C7M5X3</accession>
<dbReference type="STRING" id="5627.A0A1C7M5X3"/>
<name>A0A1C7M5X3_GRIFR</name>